<dbReference type="EMBL" id="UYRU01055511">
    <property type="protein sequence ID" value="VDN13074.1"/>
    <property type="molecule type" value="Genomic_DNA"/>
</dbReference>
<dbReference type="Proteomes" id="UP000281553">
    <property type="component" value="Unassembled WGS sequence"/>
</dbReference>
<dbReference type="AlphaFoldDB" id="A0A3P7L915"/>
<accession>A0A3P7L915</accession>
<organism evidence="2 3">
    <name type="scientific">Dibothriocephalus latus</name>
    <name type="common">Fish tapeworm</name>
    <name type="synonym">Diphyllobothrium latum</name>
    <dbReference type="NCBI Taxonomy" id="60516"/>
    <lineage>
        <taxon>Eukaryota</taxon>
        <taxon>Metazoa</taxon>
        <taxon>Spiralia</taxon>
        <taxon>Lophotrochozoa</taxon>
        <taxon>Platyhelminthes</taxon>
        <taxon>Cestoda</taxon>
        <taxon>Eucestoda</taxon>
        <taxon>Diphyllobothriidea</taxon>
        <taxon>Diphyllobothriidae</taxon>
        <taxon>Dibothriocephalus</taxon>
    </lineage>
</organism>
<proteinExistence type="predicted"/>
<reference evidence="2 3" key="1">
    <citation type="submission" date="2018-11" db="EMBL/GenBank/DDBJ databases">
        <authorList>
            <consortium name="Pathogen Informatics"/>
        </authorList>
    </citation>
    <scope>NUCLEOTIDE SEQUENCE [LARGE SCALE GENOMIC DNA]</scope>
</reference>
<evidence type="ECO:0000313" key="2">
    <source>
        <dbReference type="EMBL" id="VDN13074.1"/>
    </source>
</evidence>
<gene>
    <name evidence="2" type="ORF">DILT_LOCUS8905</name>
</gene>
<keyword evidence="3" id="KW-1185">Reference proteome</keyword>
<evidence type="ECO:0000256" key="1">
    <source>
        <dbReference type="SAM" id="MobiDB-lite"/>
    </source>
</evidence>
<name>A0A3P7L915_DIBLA</name>
<protein>
    <submittedName>
        <fullName evidence="2">Uncharacterized protein</fullName>
    </submittedName>
</protein>
<sequence length="84" mass="9680">MILPVAEQKLTVDPQRESIDELHRRLDIIGGGMLWVMKMFGEFSTRLQTLETILGQKLNRDVQQVAKRPANHIERPTSRPPTDM</sequence>
<feature type="region of interest" description="Disordered" evidence="1">
    <location>
        <begin position="65"/>
        <end position="84"/>
    </location>
</feature>
<evidence type="ECO:0000313" key="3">
    <source>
        <dbReference type="Proteomes" id="UP000281553"/>
    </source>
</evidence>